<dbReference type="Proteomes" id="UP000321058">
    <property type="component" value="Unassembled WGS sequence"/>
</dbReference>
<dbReference type="EMBL" id="BKAJ01000198">
    <property type="protein sequence ID" value="GEP61054.1"/>
    <property type="molecule type" value="Genomic_DNA"/>
</dbReference>
<proteinExistence type="predicted"/>
<comment type="caution">
    <text evidence="1">The sequence shown here is derived from an EMBL/GenBank/DDBJ whole genome shotgun (WGS) entry which is preliminary data.</text>
</comment>
<evidence type="ECO:0000313" key="2">
    <source>
        <dbReference type="Proteomes" id="UP000321058"/>
    </source>
</evidence>
<sequence length="104" mass="11717">MTGLAEPATSDQELSRAALAQRISKLLAALERAKRQPNRREAYHLREALEMIENERYVDAEAAVIKAEHLAPLPAHVAKLVPTNNVWGIKQIREALDRLEGREQ</sequence>
<dbReference type="AlphaFoldDB" id="A0A512NQ22"/>
<organism evidence="1 2">
    <name type="scientific">Reyranella soli</name>
    <dbReference type="NCBI Taxonomy" id="1230389"/>
    <lineage>
        <taxon>Bacteria</taxon>
        <taxon>Pseudomonadati</taxon>
        <taxon>Pseudomonadota</taxon>
        <taxon>Alphaproteobacteria</taxon>
        <taxon>Hyphomicrobiales</taxon>
        <taxon>Reyranellaceae</taxon>
        <taxon>Reyranella</taxon>
    </lineage>
</organism>
<protein>
    <submittedName>
        <fullName evidence="1">Uncharacterized protein</fullName>
    </submittedName>
</protein>
<accession>A0A512NQ22</accession>
<name>A0A512NQ22_9HYPH</name>
<reference evidence="1 2" key="1">
    <citation type="submission" date="2019-07" db="EMBL/GenBank/DDBJ databases">
        <title>Whole genome shotgun sequence of Reyranella soli NBRC 108950.</title>
        <authorList>
            <person name="Hosoyama A."/>
            <person name="Uohara A."/>
            <person name="Ohji S."/>
            <person name="Ichikawa N."/>
        </authorList>
    </citation>
    <scope>NUCLEOTIDE SEQUENCE [LARGE SCALE GENOMIC DNA]</scope>
    <source>
        <strain evidence="1 2">NBRC 108950</strain>
    </source>
</reference>
<gene>
    <name evidence="1" type="ORF">RSO01_82200</name>
</gene>
<evidence type="ECO:0000313" key="1">
    <source>
        <dbReference type="EMBL" id="GEP61054.1"/>
    </source>
</evidence>
<keyword evidence="2" id="KW-1185">Reference proteome</keyword>